<gene>
    <name evidence="3" type="ORF">DHV22_15195</name>
</gene>
<protein>
    <recommendedName>
        <fullName evidence="2">Lipid/polyisoprenoid-binding YceI-like domain-containing protein</fullName>
    </recommendedName>
</protein>
<proteinExistence type="predicted"/>
<evidence type="ECO:0000313" key="3">
    <source>
        <dbReference type="EMBL" id="HCY82833.1"/>
    </source>
</evidence>
<feature type="non-terminal residue" evidence="3">
    <location>
        <position position="151"/>
    </location>
</feature>
<dbReference type="Proteomes" id="UP000263268">
    <property type="component" value="Unassembled WGS sequence"/>
</dbReference>
<name>A0A3D6BUC7_9FLAO</name>
<dbReference type="InterPro" id="IPR036761">
    <property type="entry name" value="TTHA0802/YceI-like_sf"/>
</dbReference>
<keyword evidence="1" id="KW-0732">Signal</keyword>
<dbReference type="InterPro" id="IPR007372">
    <property type="entry name" value="Lipid/polyisoprenoid-bd_YceI"/>
</dbReference>
<evidence type="ECO:0000256" key="1">
    <source>
        <dbReference type="SAM" id="SignalP"/>
    </source>
</evidence>
<accession>A0A3D6BUC7</accession>
<dbReference type="AlphaFoldDB" id="A0A3D6BUC7"/>
<feature type="chain" id="PRO_5017835128" description="Lipid/polyisoprenoid-binding YceI-like domain-containing protein" evidence="1">
    <location>
        <begin position="18"/>
        <end position="151"/>
    </location>
</feature>
<sequence length="151" mass="16936">MKYSKLIVMLISSLVLAYMLSAYTNNNITNKPVVLKTENPKMQTINLFVTHGHCSTPFGGIVEKLDVHIPKQTDFGNPMENMSLSFEIDPNSFKVCDSEDLTAKMKSSGLFVNETNNNIKFTSTNIYTMGLDWYQLNGTLSIKGVEKDVKL</sequence>
<feature type="domain" description="Lipid/polyisoprenoid-binding YceI-like" evidence="2">
    <location>
        <begin position="45"/>
        <end position="151"/>
    </location>
</feature>
<dbReference type="SUPFAM" id="SSF101874">
    <property type="entry name" value="YceI-like"/>
    <property type="match status" value="1"/>
</dbReference>
<comment type="caution">
    <text evidence="3">The sequence shown here is derived from an EMBL/GenBank/DDBJ whole genome shotgun (WGS) entry which is preliminary data.</text>
</comment>
<reference evidence="3 4" key="1">
    <citation type="journal article" date="2018" name="Nat. Biotechnol.">
        <title>A standardized bacterial taxonomy based on genome phylogeny substantially revises the tree of life.</title>
        <authorList>
            <person name="Parks D.H."/>
            <person name="Chuvochina M."/>
            <person name="Waite D.W."/>
            <person name="Rinke C."/>
            <person name="Skarshewski A."/>
            <person name="Chaumeil P.A."/>
            <person name="Hugenholtz P."/>
        </authorList>
    </citation>
    <scope>NUCLEOTIDE SEQUENCE [LARGE SCALE GENOMIC DNA]</scope>
    <source>
        <strain evidence="3">UBA10227</strain>
    </source>
</reference>
<dbReference type="EMBL" id="DPRK01000243">
    <property type="protein sequence ID" value="HCY82833.1"/>
    <property type="molecule type" value="Genomic_DNA"/>
</dbReference>
<feature type="signal peptide" evidence="1">
    <location>
        <begin position="1"/>
        <end position="17"/>
    </location>
</feature>
<dbReference type="Pfam" id="PF04264">
    <property type="entry name" value="YceI"/>
    <property type="match status" value="1"/>
</dbReference>
<evidence type="ECO:0000259" key="2">
    <source>
        <dbReference type="Pfam" id="PF04264"/>
    </source>
</evidence>
<organism evidence="3 4">
    <name type="scientific">Xanthomarina gelatinilytica</name>
    <dbReference type="NCBI Taxonomy" id="1137281"/>
    <lineage>
        <taxon>Bacteria</taxon>
        <taxon>Pseudomonadati</taxon>
        <taxon>Bacteroidota</taxon>
        <taxon>Flavobacteriia</taxon>
        <taxon>Flavobacteriales</taxon>
        <taxon>Flavobacteriaceae</taxon>
        <taxon>Xanthomarina</taxon>
    </lineage>
</organism>
<evidence type="ECO:0000313" key="4">
    <source>
        <dbReference type="Proteomes" id="UP000263268"/>
    </source>
</evidence>
<dbReference type="Gene3D" id="2.40.128.110">
    <property type="entry name" value="Lipid/polyisoprenoid-binding, YceI-like"/>
    <property type="match status" value="1"/>
</dbReference>